<evidence type="ECO:0000313" key="2">
    <source>
        <dbReference type="EMBL" id="PLW26634.1"/>
    </source>
</evidence>
<gene>
    <name evidence="2" type="ORF">PCASD_24658</name>
</gene>
<evidence type="ECO:0000256" key="1">
    <source>
        <dbReference type="SAM" id="MobiDB-lite"/>
    </source>
</evidence>
<evidence type="ECO:0000313" key="3">
    <source>
        <dbReference type="Proteomes" id="UP000235392"/>
    </source>
</evidence>
<accession>A0A2N5TMF2</accession>
<protein>
    <submittedName>
        <fullName evidence="2">Uncharacterized protein</fullName>
    </submittedName>
</protein>
<comment type="caution">
    <text evidence="2">The sequence shown here is derived from an EMBL/GenBank/DDBJ whole genome shotgun (WGS) entry which is preliminary data.</text>
</comment>
<dbReference type="AlphaFoldDB" id="A0A2N5TMF2"/>
<dbReference type="EMBL" id="PGCI01000451">
    <property type="protein sequence ID" value="PLW26634.1"/>
    <property type="molecule type" value="Genomic_DNA"/>
</dbReference>
<dbReference type="Proteomes" id="UP000235392">
    <property type="component" value="Unassembled WGS sequence"/>
</dbReference>
<feature type="region of interest" description="Disordered" evidence="1">
    <location>
        <begin position="20"/>
        <end position="42"/>
    </location>
</feature>
<proteinExistence type="predicted"/>
<organism evidence="2 3">
    <name type="scientific">Puccinia coronata f. sp. avenae</name>
    <dbReference type="NCBI Taxonomy" id="200324"/>
    <lineage>
        <taxon>Eukaryota</taxon>
        <taxon>Fungi</taxon>
        <taxon>Dikarya</taxon>
        <taxon>Basidiomycota</taxon>
        <taxon>Pucciniomycotina</taxon>
        <taxon>Pucciniomycetes</taxon>
        <taxon>Pucciniales</taxon>
        <taxon>Pucciniaceae</taxon>
        <taxon>Puccinia</taxon>
    </lineage>
</organism>
<name>A0A2N5TMF2_9BASI</name>
<reference evidence="2 3" key="1">
    <citation type="submission" date="2017-11" db="EMBL/GenBank/DDBJ databases">
        <title>De novo assembly and phasing of dikaryotic genomes from two isolates of Puccinia coronata f. sp. avenae, the causal agent of oat crown rust.</title>
        <authorList>
            <person name="Miller M.E."/>
            <person name="Zhang Y."/>
            <person name="Omidvar V."/>
            <person name="Sperschneider J."/>
            <person name="Schwessinger B."/>
            <person name="Raley C."/>
            <person name="Palmer J.M."/>
            <person name="Garnica D."/>
            <person name="Upadhyaya N."/>
            <person name="Rathjen J."/>
            <person name="Taylor J.M."/>
            <person name="Park R.F."/>
            <person name="Dodds P.N."/>
            <person name="Hirsch C.D."/>
            <person name="Kianian S.F."/>
            <person name="Figueroa M."/>
        </authorList>
    </citation>
    <scope>NUCLEOTIDE SEQUENCE [LARGE SCALE GENOMIC DNA]</scope>
    <source>
        <strain evidence="2">12SD80</strain>
    </source>
</reference>
<sequence>MKKRSSSALLTGVEAHGSRNWVGGAAQDSGPRARPIGSRVNQPTHNLVEPLIIRATTMHHLEYGWIESVYHINTKPFSSPSTIIDRVGITVREGTPFAHYLREISLVAKPPPPSSPFSEPSPGQPEKHELRVKVSWHPESAPDAASLMDTASTPTNGPSNRRLISTLGTLWWRAPLHVDNDDDGGGVLQREMVAWLVYMTPGRSQALILELGTAADHRRAS</sequence>